<evidence type="ECO:0000313" key="4">
    <source>
        <dbReference type="RefSeq" id="XP_019054280.1"/>
    </source>
</evidence>
<feature type="domain" description="FAD-binding FR-type" evidence="2">
    <location>
        <begin position="3"/>
        <end position="124"/>
    </location>
</feature>
<dbReference type="Proteomes" id="UP000189703">
    <property type="component" value="Unplaced"/>
</dbReference>
<sequence>MAWMYLAVPVLLYAGERTLRFFRSGFYSVRLLKVMFSLCKCPSLPNSSIESGQYMFVQCPGVSPFEWHPFSITSAPDDDYLNIHIRRLGDWTKEIKRVFSEVCEPLLLGEVGFLEQMKQPRKSI</sequence>
<proteinExistence type="predicted"/>
<protein>
    <submittedName>
        <fullName evidence="4">Respiratory burst oxidase homolog protein F-like isoform X2</fullName>
    </submittedName>
</protein>
<dbReference type="GeneID" id="104603342"/>
<dbReference type="Pfam" id="PF08022">
    <property type="entry name" value="FAD_binding_8"/>
    <property type="match status" value="1"/>
</dbReference>
<dbReference type="GO" id="GO:0016491">
    <property type="term" value="F:oxidoreductase activity"/>
    <property type="evidence" value="ECO:0007669"/>
    <property type="project" value="UniProtKB-KW"/>
</dbReference>
<accession>A0A1U8Q877</accession>
<dbReference type="Gene3D" id="2.40.30.10">
    <property type="entry name" value="Translation factors"/>
    <property type="match status" value="1"/>
</dbReference>
<dbReference type="PROSITE" id="PS51384">
    <property type="entry name" value="FAD_FR"/>
    <property type="match status" value="1"/>
</dbReference>
<dbReference type="AlphaFoldDB" id="A0A1U8Q877"/>
<evidence type="ECO:0000259" key="2">
    <source>
        <dbReference type="PROSITE" id="PS51384"/>
    </source>
</evidence>
<dbReference type="OrthoDB" id="1739548at2759"/>
<evidence type="ECO:0000256" key="1">
    <source>
        <dbReference type="ARBA" id="ARBA00023002"/>
    </source>
</evidence>
<dbReference type="InterPro" id="IPR017938">
    <property type="entry name" value="Riboflavin_synthase-like_b-brl"/>
</dbReference>
<dbReference type="PANTHER" id="PTHR11972:SF153">
    <property type="entry name" value="SUPEROXIDE-GENERATING NADPH OXIDASE HEAVY CHAIN SUBUNIT A"/>
    <property type="match status" value="1"/>
</dbReference>
<keyword evidence="3" id="KW-1185">Reference proteome</keyword>
<dbReference type="InterPro" id="IPR017927">
    <property type="entry name" value="FAD-bd_FR_type"/>
</dbReference>
<dbReference type="RefSeq" id="XP_019054280.1">
    <property type="nucleotide sequence ID" value="XM_019198735.1"/>
</dbReference>
<reference evidence="4" key="1">
    <citation type="submission" date="2025-08" db="UniProtKB">
        <authorList>
            <consortium name="RefSeq"/>
        </authorList>
    </citation>
    <scope>IDENTIFICATION</scope>
</reference>
<dbReference type="InterPro" id="IPR013112">
    <property type="entry name" value="FAD-bd_8"/>
</dbReference>
<gene>
    <name evidence="4" type="primary">LOC104603342</name>
</gene>
<dbReference type="PANTHER" id="PTHR11972">
    <property type="entry name" value="NADPH OXIDASE"/>
    <property type="match status" value="1"/>
</dbReference>
<name>A0A1U8Q877_NELNU</name>
<dbReference type="SUPFAM" id="SSF63380">
    <property type="entry name" value="Riboflavin synthase domain-like"/>
    <property type="match status" value="1"/>
</dbReference>
<organism evidence="3 4">
    <name type="scientific">Nelumbo nucifera</name>
    <name type="common">Sacred lotus</name>
    <dbReference type="NCBI Taxonomy" id="4432"/>
    <lineage>
        <taxon>Eukaryota</taxon>
        <taxon>Viridiplantae</taxon>
        <taxon>Streptophyta</taxon>
        <taxon>Embryophyta</taxon>
        <taxon>Tracheophyta</taxon>
        <taxon>Spermatophyta</taxon>
        <taxon>Magnoliopsida</taxon>
        <taxon>Proteales</taxon>
        <taxon>Nelumbonaceae</taxon>
        <taxon>Nelumbo</taxon>
    </lineage>
</organism>
<keyword evidence="1" id="KW-0560">Oxidoreductase</keyword>
<evidence type="ECO:0000313" key="3">
    <source>
        <dbReference type="Proteomes" id="UP000189703"/>
    </source>
</evidence>
<dbReference type="InterPro" id="IPR050369">
    <property type="entry name" value="RBOH/FRE"/>
</dbReference>